<comment type="caution">
    <text evidence="1">The sequence shown here is derived from an EMBL/GenBank/DDBJ whole genome shotgun (WGS) entry which is preliminary data.</text>
</comment>
<evidence type="ECO:0000313" key="1">
    <source>
        <dbReference type="EMBL" id="TGX83174.1"/>
    </source>
</evidence>
<proteinExistence type="predicted"/>
<dbReference type="Proteomes" id="UP000308886">
    <property type="component" value="Unassembled WGS sequence"/>
</dbReference>
<reference evidence="1" key="1">
    <citation type="submission" date="2019-04" db="EMBL/GenBank/DDBJ databases">
        <title>Microbes associate with the intestines of laboratory mice.</title>
        <authorList>
            <person name="Navarre W."/>
            <person name="Wong E."/>
            <person name="Huang K."/>
            <person name="Tropini C."/>
            <person name="Ng K."/>
            <person name="Yu B."/>
        </authorList>
    </citation>
    <scope>NUCLEOTIDE SEQUENCE</scope>
    <source>
        <strain evidence="1">NM73_A23</strain>
    </source>
</reference>
<keyword evidence="2" id="KW-1185">Reference proteome</keyword>
<accession>A0AC61QSE4</accession>
<gene>
    <name evidence="1" type="ORF">E5358_04315</name>
</gene>
<organism evidence="1 2">
    <name type="scientific">Palleniella muris</name>
    <dbReference type="NCBI Taxonomy" id="3038145"/>
    <lineage>
        <taxon>Bacteria</taxon>
        <taxon>Pseudomonadati</taxon>
        <taxon>Bacteroidota</taxon>
        <taxon>Bacteroidia</taxon>
        <taxon>Bacteroidales</taxon>
        <taxon>Prevotellaceae</taxon>
        <taxon>Palleniella</taxon>
    </lineage>
</organism>
<sequence length="70" mass="7608">MKKKKPYIAPEIKIIPMDMENLMGNPTSWNVYDEEGNPTGDGGSVIEGNPGEKSGGAKENPFSGPWELDL</sequence>
<evidence type="ECO:0000313" key="2">
    <source>
        <dbReference type="Proteomes" id="UP000308886"/>
    </source>
</evidence>
<name>A0AC61QSE4_9BACT</name>
<dbReference type="EMBL" id="SRZC01000005">
    <property type="protein sequence ID" value="TGX83174.1"/>
    <property type="molecule type" value="Genomic_DNA"/>
</dbReference>
<protein>
    <submittedName>
        <fullName evidence="1">Uncharacterized protein</fullName>
    </submittedName>
</protein>